<dbReference type="EMBL" id="FJOG01000006">
    <property type="protein sequence ID" value="CZR55024.1"/>
    <property type="molecule type" value="Genomic_DNA"/>
</dbReference>
<proteinExistence type="predicted"/>
<sequence>MAVQLCTPQMLNFSFSQAGQSGSRPRYILLTADVDKLVNSRDVLEQLRNQFGSRELAAEEIWQSYQTFYTGPGRAVRYKMTAGTSMKCNLGHIPMTVIAWRETGTGASGIDVVGRVDTSPRRRAQTSSVECSYSNEHQHRQLLHANYRLHDLQIYP</sequence>
<evidence type="ECO:0000313" key="1">
    <source>
        <dbReference type="EMBL" id="CZR55024.1"/>
    </source>
</evidence>
<reference evidence="1 2" key="1">
    <citation type="submission" date="2016-03" db="EMBL/GenBank/DDBJ databases">
        <authorList>
            <person name="Ploux O."/>
        </authorList>
    </citation>
    <scope>NUCLEOTIDE SEQUENCE [LARGE SCALE GENOMIC DNA]</scope>
    <source>
        <strain evidence="1 2">UAMH 11012</strain>
    </source>
</reference>
<gene>
    <name evidence="1" type="ORF">PAC_04910</name>
</gene>
<dbReference type="AlphaFoldDB" id="A0A1L7WQG5"/>
<organism evidence="1 2">
    <name type="scientific">Phialocephala subalpina</name>
    <dbReference type="NCBI Taxonomy" id="576137"/>
    <lineage>
        <taxon>Eukaryota</taxon>
        <taxon>Fungi</taxon>
        <taxon>Dikarya</taxon>
        <taxon>Ascomycota</taxon>
        <taxon>Pezizomycotina</taxon>
        <taxon>Leotiomycetes</taxon>
        <taxon>Helotiales</taxon>
        <taxon>Mollisiaceae</taxon>
        <taxon>Phialocephala</taxon>
        <taxon>Phialocephala fortinii species complex</taxon>
    </lineage>
</organism>
<dbReference type="Proteomes" id="UP000184330">
    <property type="component" value="Unassembled WGS sequence"/>
</dbReference>
<accession>A0A1L7WQG5</accession>
<evidence type="ECO:0000313" key="2">
    <source>
        <dbReference type="Proteomes" id="UP000184330"/>
    </source>
</evidence>
<dbReference type="OrthoDB" id="7464126at2759"/>
<protein>
    <submittedName>
        <fullName evidence="1">Uncharacterized protein</fullName>
    </submittedName>
</protein>
<keyword evidence="2" id="KW-1185">Reference proteome</keyword>
<name>A0A1L7WQG5_9HELO</name>